<keyword evidence="1" id="KW-0732">Signal</keyword>
<reference evidence="2" key="1">
    <citation type="submission" date="2022-03" db="EMBL/GenBank/DDBJ databases">
        <authorList>
            <person name="Lindestad O."/>
        </authorList>
    </citation>
    <scope>NUCLEOTIDE SEQUENCE</scope>
</reference>
<gene>
    <name evidence="2" type="primary">jg7227</name>
    <name evidence="2" type="ORF">PAEG_LOCUS22748</name>
</gene>
<keyword evidence="3" id="KW-1185">Reference proteome</keyword>
<proteinExistence type="predicted"/>
<dbReference type="PANTHER" id="PTHR47890">
    <property type="entry name" value="LD24308P"/>
    <property type="match status" value="1"/>
</dbReference>
<evidence type="ECO:0000313" key="3">
    <source>
        <dbReference type="Proteomes" id="UP000838756"/>
    </source>
</evidence>
<sequence length="660" mass="75175">MDIRVLTFLLLITAAHGSMEEVIEVIKLSQAVVEQVLGAWGEIREELDAEALPTLALLEKAMKTVDDQNEKIVLGRLDHITRTIQRLERRIDQSNAVAMLLARTAGTRTNLQLGLREMITLLDRVALYDRRMRSYLGLQNFLERSTLEDFAEWCVSHNPLALPGQLEGIHALIVPPNEKLLGRSILDLILDDIQEDHPNLCNYKMSTHQLIYDMYNTIALTEIKGFAIMQFSWMLLRIYGKGNFTYEASLARKRYEERNTLTADAVRAALYKADRDLYACDQEDRQLGQTYEEVTRLLQGYVANEVDIHSGHSCWKGCSHFQRTDHKSCQYSSELCGKQAACKGRIMNCKFIDSKMWVCRAGQNSNRRYEWIQFENGKQFGNIGSCDRGTTKVDSWRSWVFWQCSYCMCICEEYGPYSDRYFNLWDTTSDIQNNKVVTGLQIVKEGQVFYLQIRQGKLGKRGSITNDELVPLRTFTSDDDIKYGVDYHMLSYEKRAIDLNKLQSPPGHVLTGVRFGMSGSHLHLEIRSTPFNYTTGRLSPQNSQWIYDTEDSEFPRSQLKLIKPDIPTRSATPLPVDSKHDQYVEFTHSDFEADAAQSTVPFIDIQPLNPSKGSPLLSGAGLYHRGAPYSGGFIAAKLVTYDYSPHIVASPLPSTVQNIE</sequence>
<protein>
    <submittedName>
        <fullName evidence="2">Jg7227 protein</fullName>
    </submittedName>
</protein>
<accession>A0A8S4SC48</accession>
<dbReference type="EMBL" id="CAKXAJ010026089">
    <property type="protein sequence ID" value="CAH2255077.1"/>
    <property type="molecule type" value="Genomic_DNA"/>
</dbReference>
<comment type="caution">
    <text evidence="2">The sequence shown here is derived from an EMBL/GenBank/DDBJ whole genome shotgun (WGS) entry which is preliminary data.</text>
</comment>
<evidence type="ECO:0000313" key="2">
    <source>
        <dbReference type="EMBL" id="CAH2255077.1"/>
    </source>
</evidence>
<feature type="signal peptide" evidence="1">
    <location>
        <begin position="1"/>
        <end position="17"/>
    </location>
</feature>
<dbReference type="Proteomes" id="UP000838756">
    <property type="component" value="Unassembled WGS sequence"/>
</dbReference>
<organism evidence="2 3">
    <name type="scientific">Pararge aegeria aegeria</name>
    <dbReference type="NCBI Taxonomy" id="348720"/>
    <lineage>
        <taxon>Eukaryota</taxon>
        <taxon>Metazoa</taxon>
        <taxon>Ecdysozoa</taxon>
        <taxon>Arthropoda</taxon>
        <taxon>Hexapoda</taxon>
        <taxon>Insecta</taxon>
        <taxon>Pterygota</taxon>
        <taxon>Neoptera</taxon>
        <taxon>Endopterygota</taxon>
        <taxon>Lepidoptera</taxon>
        <taxon>Glossata</taxon>
        <taxon>Ditrysia</taxon>
        <taxon>Papilionoidea</taxon>
        <taxon>Nymphalidae</taxon>
        <taxon>Satyrinae</taxon>
        <taxon>Satyrini</taxon>
        <taxon>Parargina</taxon>
        <taxon>Pararge</taxon>
    </lineage>
</organism>
<dbReference type="PANTHER" id="PTHR47890:SF1">
    <property type="entry name" value="LD24308P"/>
    <property type="match status" value="1"/>
</dbReference>
<dbReference type="OrthoDB" id="6366357at2759"/>
<dbReference type="InterPro" id="IPR032062">
    <property type="entry name" value="DUF4803"/>
</dbReference>
<name>A0A8S4SC48_9NEOP</name>
<dbReference type="Pfam" id="PF16061">
    <property type="entry name" value="DUF4803"/>
    <property type="match status" value="1"/>
</dbReference>
<dbReference type="AlphaFoldDB" id="A0A8S4SC48"/>
<evidence type="ECO:0000256" key="1">
    <source>
        <dbReference type="SAM" id="SignalP"/>
    </source>
</evidence>
<feature type="chain" id="PRO_5035770467" evidence="1">
    <location>
        <begin position="18"/>
        <end position="660"/>
    </location>
</feature>